<comment type="caution">
    <text evidence="3">The sequence shown here is derived from an EMBL/GenBank/DDBJ whole genome shotgun (WGS) entry which is preliminary data.</text>
</comment>
<protein>
    <recommendedName>
        <fullName evidence="2">Cell wall-active antibiotics response LiaF-like C-terminal domain-containing protein</fullName>
    </recommendedName>
</protein>
<name>X1GT60_9ZZZZ</name>
<organism evidence="3">
    <name type="scientific">marine sediment metagenome</name>
    <dbReference type="NCBI Taxonomy" id="412755"/>
    <lineage>
        <taxon>unclassified sequences</taxon>
        <taxon>metagenomes</taxon>
        <taxon>ecological metagenomes</taxon>
    </lineage>
</organism>
<keyword evidence="1" id="KW-1133">Transmembrane helix</keyword>
<evidence type="ECO:0000259" key="2">
    <source>
        <dbReference type="Pfam" id="PF09922"/>
    </source>
</evidence>
<dbReference type="Pfam" id="PF09922">
    <property type="entry name" value="LiaF-like_C"/>
    <property type="match status" value="1"/>
</dbReference>
<dbReference type="PANTHER" id="PTHR40763">
    <property type="entry name" value="MEMBRANE PROTEIN-RELATED"/>
    <property type="match status" value="1"/>
</dbReference>
<proteinExistence type="predicted"/>
<feature type="transmembrane region" description="Helical" evidence="1">
    <location>
        <begin position="6"/>
        <end position="24"/>
    </location>
</feature>
<reference evidence="3" key="1">
    <citation type="journal article" date="2014" name="Front. Microbiol.">
        <title>High frequency of phylogenetically diverse reductive dehalogenase-homologous genes in deep subseafloor sedimentary metagenomes.</title>
        <authorList>
            <person name="Kawai M."/>
            <person name="Futagami T."/>
            <person name="Toyoda A."/>
            <person name="Takaki Y."/>
            <person name="Nishi S."/>
            <person name="Hori S."/>
            <person name="Arai W."/>
            <person name="Tsubouchi T."/>
            <person name="Morono Y."/>
            <person name="Uchiyama I."/>
            <person name="Ito T."/>
            <person name="Fujiyama A."/>
            <person name="Inagaki F."/>
            <person name="Takami H."/>
        </authorList>
    </citation>
    <scope>NUCLEOTIDE SEQUENCE</scope>
    <source>
        <strain evidence="3">Expedition CK06-06</strain>
    </source>
</reference>
<accession>X1GT60</accession>
<feature type="domain" description="Cell wall-active antibiotics response LiaF-like C-terminal" evidence="2">
    <location>
        <begin position="60"/>
        <end position="120"/>
    </location>
</feature>
<dbReference type="InterPro" id="IPR024425">
    <property type="entry name" value="LiaF-like_C"/>
</dbReference>
<evidence type="ECO:0000256" key="1">
    <source>
        <dbReference type="SAM" id="Phobius"/>
    </source>
</evidence>
<feature type="non-terminal residue" evidence="3">
    <location>
        <position position="1"/>
    </location>
</feature>
<keyword evidence="1" id="KW-0812">Transmembrane</keyword>
<gene>
    <name evidence="3" type="ORF">S03H2_33229</name>
</gene>
<dbReference type="AlphaFoldDB" id="X1GT60"/>
<dbReference type="EMBL" id="BARU01020217">
    <property type="protein sequence ID" value="GAH61076.1"/>
    <property type="molecule type" value="Genomic_DNA"/>
</dbReference>
<sequence length="153" mass="17131">PYSWGWRRLFWPLIFIIVGILILFRGGRHHHRNNGETLDEDSIDDLSMFGGGKRMITSRNFKGGKVTSIFGGSQFNFKGASLAKGRNVIDVLSLFGGSKFIVPRDWDIKVEITSIFGGFSDKRNPDPNVVYDPSKQLVFKGVVIFGGGEVQDY</sequence>
<keyword evidence="1" id="KW-0472">Membrane</keyword>
<dbReference type="PANTHER" id="PTHR40763:SF5">
    <property type="entry name" value="MEMBRANE PROTEIN"/>
    <property type="match status" value="1"/>
</dbReference>
<evidence type="ECO:0000313" key="3">
    <source>
        <dbReference type="EMBL" id="GAH61076.1"/>
    </source>
</evidence>